<proteinExistence type="inferred from homology"/>
<evidence type="ECO:0000313" key="8">
    <source>
        <dbReference type="Proteomes" id="UP000694620"/>
    </source>
</evidence>
<dbReference type="Ensembl" id="ENSECRT00000028027.1">
    <property type="protein sequence ID" value="ENSECRP00000027453.1"/>
    <property type="gene ID" value="ENSECRG00000018589.1"/>
</dbReference>
<evidence type="ECO:0000256" key="4">
    <source>
        <dbReference type="ARBA" id="ARBA00022525"/>
    </source>
</evidence>
<dbReference type="InterPro" id="IPR020440">
    <property type="entry name" value="IL-17_chr"/>
</dbReference>
<feature type="chain" id="PRO_5034812490" evidence="6">
    <location>
        <begin position="38"/>
        <end position="183"/>
    </location>
</feature>
<comment type="similarity">
    <text evidence="2">Belongs to the IL-17 family.</text>
</comment>
<accession>A0A8C4TCR4</accession>
<dbReference type="GO" id="GO:0006954">
    <property type="term" value="P:inflammatory response"/>
    <property type="evidence" value="ECO:0007669"/>
    <property type="project" value="InterPro"/>
</dbReference>
<dbReference type="Pfam" id="PF06083">
    <property type="entry name" value="IL17"/>
    <property type="match status" value="1"/>
</dbReference>
<keyword evidence="5 6" id="KW-0732">Signal</keyword>
<protein>
    <submittedName>
        <fullName evidence="7">Interleukin-17C-like</fullName>
    </submittedName>
</protein>
<dbReference type="GeneTree" id="ENSGT00980000202027"/>
<dbReference type="AlphaFoldDB" id="A0A8C4TCR4"/>
<dbReference type="InterPro" id="IPR029034">
    <property type="entry name" value="Cystine-knot_cytokine"/>
</dbReference>
<feature type="signal peptide" evidence="6">
    <location>
        <begin position="1"/>
        <end position="37"/>
    </location>
</feature>
<evidence type="ECO:0000256" key="3">
    <source>
        <dbReference type="ARBA" id="ARBA00022514"/>
    </source>
</evidence>
<reference evidence="7" key="1">
    <citation type="submission" date="2021-06" db="EMBL/GenBank/DDBJ databases">
        <authorList>
            <consortium name="Wellcome Sanger Institute Data Sharing"/>
        </authorList>
    </citation>
    <scope>NUCLEOTIDE SEQUENCE [LARGE SCALE GENOMIC DNA]</scope>
</reference>
<keyword evidence="8" id="KW-1185">Reference proteome</keyword>
<evidence type="ECO:0000313" key="7">
    <source>
        <dbReference type="Ensembl" id="ENSECRP00000027453.1"/>
    </source>
</evidence>
<sequence length="183" mass="20834">MSVGTRSHSHPADDSAEMAGMWLLAELVITLILLAETNELTSEEEMSECRNEIPTEMLGKRMKVHKRFLRHIALSDQTCPKWSPSMLASSNIENRSLSPWGYRINRQPGRFPETIMEAHCLCPGCLDLKRQTFTMDYVSVPITRKESVYYIEQCKNGKFRYNRAWIEVAVGCTCVAPRTVSSS</sequence>
<gene>
    <name evidence="7" type="primary">LOC114663967</name>
</gene>
<dbReference type="SUPFAM" id="SSF57501">
    <property type="entry name" value="Cystine-knot cytokines"/>
    <property type="match status" value="1"/>
</dbReference>
<evidence type="ECO:0000256" key="6">
    <source>
        <dbReference type="SAM" id="SignalP"/>
    </source>
</evidence>
<dbReference type="InterPro" id="IPR010345">
    <property type="entry name" value="IL-17_fam"/>
</dbReference>
<organism evidence="7 8">
    <name type="scientific">Erpetoichthys calabaricus</name>
    <name type="common">Rope fish</name>
    <name type="synonym">Calamoichthys calabaricus</name>
    <dbReference type="NCBI Taxonomy" id="27687"/>
    <lineage>
        <taxon>Eukaryota</taxon>
        <taxon>Metazoa</taxon>
        <taxon>Chordata</taxon>
        <taxon>Craniata</taxon>
        <taxon>Vertebrata</taxon>
        <taxon>Euteleostomi</taxon>
        <taxon>Actinopterygii</taxon>
        <taxon>Polypteriformes</taxon>
        <taxon>Polypteridae</taxon>
        <taxon>Erpetoichthys</taxon>
    </lineage>
</organism>
<dbReference type="Gene3D" id="2.10.90.10">
    <property type="entry name" value="Cystine-knot cytokines"/>
    <property type="match status" value="1"/>
</dbReference>
<keyword evidence="4" id="KW-0964">Secreted</keyword>
<evidence type="ECO:0000256" key="5">
    <source>
        <dbReference type="ARBA" id="ARBA00022729"/>
    </source>
</evidence>
<reference evidence="7" key="3">
    <citation type="submission" date="2025-09" db="UniProtKB">
        <authorList>
            <consortium name="Ensembl"/>
        </authorList>
    </citation>
    <scope>IDENTIFICATION</scope>
</reference>
<evidence type="ECO:0000256" key="1">
    <source>
        <dbReference type="ARBA" id="ARBA00004613"/>
    </source>
</evidence>
<reference evidence="7" key="2">
    <citation type="submission" date="2025-08" db="UniProtKB">
        <authorList>
            <consortium name="Ensembl"/>
        </authorList>
    </citation>
    <scope>IDENTIFICATION</scope>
</reference>
<keyword evidence="3" id="KW-0202">Cytokine</keyword>
<comment type="subcellular location">
    <subcellularLocation>
        <location evidence="1">Secreted</location>
    </subcellularLocation>
</comment>
<dbReference type="Proteomes" id="UP000694620">
    <property type="component" value="Chromosome 13"/>
</dbReference>
<dbReference type="PRINTS" id="PR01932">
    <property type="entry name" value="INTRLEUKIN17"/>
</dbReference>
<dbReference type="GO" id="GO:0005615">
    <property type="term" value="C:extracellular space"/>
    <property type="evidence" value="ECO:0007669"/>
    <property type="project" value="UniProtKB-KW"/>
</dbReference>
<evidence type="ECO:0000256" key="2">
    <source>
        <dbReference type="ARBA" id="ARBA00007236"/>
    </source>
</evidence>
<name>A0A8C4TCR4_ERPCA</name>
<dbReference type="GO" id="GO:0005125">
    <property type="term" value="F:cytokine activity"/>
    <property type="evidence" value="ECO:0007669"/>
    <property type="project" value="UniProtKB-KW"/>
</dbReference>